<comment type="caution">
    <text evidence="4">The sequence shown here is derived from an EMBL/GenBank/DDBJ whole genome shotgun (WGS) entry which is preliminary data.</text>
</comment>
<dbReference type="EMBL" id="CAJNOM010000060">
    <property type="protein sequence ID" value="CAF0951416.1"/>
    <property type="molecule type" value="Genomic_DNA"/>
</dbReference>
<dbReference type="PANTHER" id="PTHR16166:SF93">
    <property type="entry name" value="INTERMEMBRANE LIPID TRANSFER PROTEIN VPS13"/>
    <property type="match status" value="1"/>
</dbReference>
<evidence type="ECO:0000256" key="2">
    <source>
        <dbReference type="ARBA" id="ARBA00022448"/>
    </source>
</evidence>
<accession>A0A814D9X7</accession>
<keyword evidence="5" id="KW-1185">Reference proteome</keyword>
<dbReference type="GO" id="GO:0006623">
    <property type="term" value="P:protein targeting to vacuole"/>
    <property type="evidence" value="ECO:0007669"/>
    <property type="project" value="TreeGrafter"/>
</dbReference>
<keyword evidence="2" id="KW-0813">Transport</keyword>
<dbReference type="InterPro" id="IPR026847">
    <property type="entry name" value="VPS13"/>
</dbReference>
<sequence>MVLKSIVRYIINNYLKDYIERLDDERLKLDLRHGNVSLENLHLKPEALVGFGIPVTVVVGFIEKLSIVIPWKNLRSNPTKVYLDGLYVLVVPKNEVPQDFREYHAEKMKRVQRKLDNLRKATLDEHKVEEKEKGFFERTKLQMMQNLHLTLKNFHISYETQSTTKLGHPFSFGITIHSLQLITTTNTQRIGKIKEHTYIIAKLEEINSLSIYWNTDCESRINKPFQYVVDDLKSKIATNDFVPKSNEMNYVFHPVNLKFVLEMIMKFAEHNFEKPTIKVDFTIERMNFEIDPKQLSDLLDFVKFQNYSVFYDRCREYRQLYLKEFLSNSTLTQEQEDRIHILESKLDVFTMAYIRHSIELENNQSSNGDTNTEYGWWNWWWSGKAKQTEDQRGRSIENVNTTEDFFSEESLNTDVQIKIHKLEFNLLSPPRKIKQNKKKEIISRIKIDNTQIDYKRRTISSSILLVLDLGYFQIYGLKSNENHRPLMLTSATKSLNSLIHIEFELAPTNKVSDYRFLLIMEPLTIIYDGATINEIVENFEPIDTKITFTNPIIKQRTREELEHDVFNQKIFDMTMQIKSLSLVSPEYGIYKQNSNIILIQFNNFLLKSCFSSDQQDDDTLFKTNLSERQYYVKYKLIFNDFRIVYLRPDKDRLNILESIKIFQMNFYKCIYSDENNLTDWRIYIRINEMGNIEFSKKTFKKLNSHYETIPLFSSTMLQTINRINLFFQIFSPYSTIEFYILIPKCSFIISRSQKLFETEFHSHILKTRNENEFNKFIQIVLKNVAMKFSSSSISNQLSQSFYQKNFIQLLYSDSHTKL</sequence>
<evidence type="ECO:0000313" key="4">
    <source>
        <dbReference type="EMBL" id="CAF0951416.1"/>
    </source>
</evidence>
<dbReference type="GO" id="GO:0045053">
    <property type="term" value="P:protein retention in Golgi apparatus"/>
    <property type="evidence" value="ECO:0007669"/>
    <property type="project" value="TreeGrafter"/>
</dbReference>
<evidence type="ECO:0000313" key="5">
    <source>
        <dbReference type="Proteomes" id="UP000663832"/>
    </source>
</evidence>
<proteinExistence type="inferred from homology"/>
<protein>
    <recommendedName>
        <fullName evidence="3">Chorein N-terminal domain-containing protein</fullName>
    </recommendedName>
</protein>
<organism evidence="4 5">
    <name type="scientific">Adineta steineri</name>
    <dbReference type="NCBI Taxonomy" id="433720"/>
    <lineage>
        <taxon>Eukaryota</taxon>
        <taxon>Metazoa</taxon>
        <taxon>Spiralia</taxon>
        <taxon>Gnathifera</taxon>
        <taxon>Rotifera</taxon>
        <taxon>Eurotatoria</taxon>
        <taxon>Bdelloidea</taxon>
        <taxon>Adinetida</taxon>
        <taxon>Adinetidae</taxon>
        <taxon>Adineta</taxon>
    </lineage>
</organism>
<dbReference type="Pfam" id="PF12624">
    <property type="entry name" value="VPS13_N"/>
    <property type="match status" value="1"/>
</dbReference>
<dbReference type="InterPro" id="IPR026854">
    <property type="entry name" value="VPS13_N"/>
</dbReference>
<feature type="domain" description="Chorein N-terminal" evidence="3">
    <location>
        <begin position="2"/>
        <end position="305"/>
    </location>
</feature>
<evidence type="ECO:0000256" key="1">
    <source>
        <dbReference type="ARBA" id="ARBA00006545"/>
    </source>
</evidence>
<dbReference type="AlphaFoldDB" id="A0A814D9X7"/>
<dbReference type="Proteomes" id="UP000663832">
    <property type="component" value="Unassembled WGS sequence"/>
</dbReference>
<name>A0A814D9X7_9BILA</name>
<gene>
    <name evidence="4" type="ORF">QVE165_LOCUS12239</name>
</gene>
<dbReference type="PANTHER" id="PTHR16166">
    <property type="entry name" value="VACUOLAR PROTEIN SORTING-ASSOCIATED PROTEIN VPS13"/>
    <property type="match status" value="1"/>
</dbReference>
<evidence type="ECO:0000259" key="3">
    <source>
        <dbReference type="Pfam" id="PF12624"/>
    </source>
</evidence>
<comment type="similarity">
    <text evidence="1">Belongs to the VPS13 family.</text>
</comment>
<dbReference type="OrthoDB" id="272810at2759"/>
<reference evidence="4" key="1">
    <citation type="submission" date="2021-02" db="EMBL/GenBank/DDBJ databases">
        <authorList>
            <person name="Nowell W R."/>
        </authorList>
    </citation>
    <scope>NUCLEOTIDE SEQUENCE</scope>
</reference>